<name>A0A244CMR3_PSEDV</name>
<dbReference type="CDD" id="cd06558">
    <property type="entry name" value="crotonase-like"/>
    <property type="match status" value="1"/>
</dbReference>
<dbReference type="OrthoDB" id="9807606at2"/>
<sequence>MSVTLSITKSNVATIELDRQAVHNAFDDTTIGQLIETIEYAKTLDIRALVLKSAGKHFSAGADLAWMKSMADNSFEDNLADSKQLAKLMSSLHSVAVPTLCLVQGAAFGGAIGLIACCDIAICTDDAKFCLSEVKLGLIPAVISPYVIQAIGERQARRYFLTAEVFKAPQAQQMGLIQIIDNDLESAANTILQAIIDNGPAAVRAAKQLISAVAGQVIDESLTDYTAQQIASIRVSEEGQEGLSAFFAKRAPSWQQ</sequence>
<dbReference type="PANTHER" id="PTHR42964:SF1">
    <property type="entry name" value="POLYKETIDE BIOSYNTHESIS ENOYL-COA HYDRATASE PKSH-RELATED"/>
    <property type="match status" value="1"/>
</dbReference>
<dbReference type="GO" id="GO:0008300">
    <property type="term" value="P:isoprenoid catabolic process"/>
    <property type="evidence" value="ECO:0007669"/>
    <property type="project" value="TreeGrafter"/>
</dbReference>
<dbReference type="PANTHER" id="PTHR42964">
    <property type="entry name" value="ENOYL-COA HYDRATASE"/>
    <property type="match status" value="1"/>
</dbReference>
<protein>
    <submittedName>
        <fullName evidence="2">Gamma-carboxygeranoyl-CoA hydratase</fullName>
    </submittedName>
</protein>
<keyword evidence="3" id="KW-1185">Reference proteome</keyword>
<dbReference type="Gene3D" id="1.10.12.10">
    <property type="entry name" value="Lyase 2-enoyl-coa Hydratase, Chain A, domain 2"/>
    <property type="match status" value="1"/>
</dbReference>
<comment type="caution">
    <text evidence="2">The sequence shown here is derived from an EMBL/GenBank/DDBJ whole genome shotgun (WGS) entry which is preliminary data.</text>
</comment>
<dbReference type="SUPFAM" id="SSF52096">
    <property type="entry name" value="ClpP/crotonase"/>
    <property type="match status" value="1"/>
</dbReference>
<dbReference type="RefSeq" id="WP_086745050.1">
    <property type="nucleotide sequence ID" value="NZ_MWPV01000005.1"/>
</dbReference>
<evidence type="ECO:0000313" key="3">
    <source>
        <dbReference type="Proteomes" id="UP000194841"/>
    </source>
</evidence>
<dbReference type="GO" id="GO:0003824">
    <property type="term" value="F:catalytic activity"/>
    <property type="evidence" value="ECO:0007669"/>
    <property type="project" value="UniProtKB-ARBA"/>
</dbReference>
<dbReference type="InterPro" id="IPR051683">
    <property type="entry name" value="Enoyl-CoA_Hydratase/Isomerase"/>
</dbReference>
<accession>A0A244CMR3</accession>
<dbReference type="AlphaFoldDB" id="A0A244CMR3"/>
<reference evidence="2 3" key="1">
    <citation type="submission" date="2017-02" db="EMBL/GenBank/DDBJ databases">
        <title>Pseudoalteromonas ulvae TC14 Genome.</title>
        <authorList>
            <person name="Molmeret M."/>
        </authorList>
    </citation>
    <scope>NUCLEOTIDE SEQUENCE [LARGE SCALE GENOMIC DNA]</scope>
    <source>
        <strain evidence="2">TC14</strain>
    </source>
</reference>
<dbReference type="InterPro" id="IPR029045">
    <property type="entry name" value="ClpP/crotonase-like_dom_sf"/>
</dbReference>
<organism evidence="2 3">
    <name type="scientific">Pseudoalteromonas ulvae</name>
    <dbReference type="NCBI Taxonomy" id="107327"/>
    <lineage>
        <taxon>Bacteria</taxon>
        <taxon>Pseudomonadati</taxon>
        <taxon>Pseudomonadota</taxon>
        <taxon>Gammaproteobacteria</taxon>
        <taxon>Alteromonadales</taxon>
        <taxon>Pseudoalteromonadaceae</taxon>
        <taxon>Pseudoalteromonas</taxon>
    </lineage>
</organism>
<dbReference type="Gene3D" id="3.90.226.10">
    <property type="entry name" value="2-enoyl-CoA Hydratase, Chain A, domain 1"/>
    <property type="match status" value="1"/>
</dbReference>
<evidence type="ECO:0000313" key="2">
    <source>
        <dbReference type="EMBL" id="OUL56796.1"/>
    </source>
</evidence>
<dbReference type="InterPro" id="IPR014748">
    <property type="entry name" value="Enoyl-CoA_hydra_C"/>
</dbReference>
<proteinExistence type="inferred from homology"/>
<comment type="similarity">
    <text evidence="1">Belongs to the enoyl-CoA hydratase/isomerase family.</text>
</comment>
<evidence type="ECO:0000256" key="1">
    <source>
        <dbReference type="ARBA" id="ARBA00005254"/>
    </source>
</evidence>
<dbReference type="EMBL" id="MWPV01000005">
    <property type="protein sequence ID" value="OUL56796.1"/>
    <property type="molecule type" value="Genomic_DNA"/>
</dbReference>
<dbReference type="Proteomes" id="UP000194841">
    <property type="component" value="Unassembled WGS sequence"/>
</dbReference>
<dbReference type="InterPro" id="IPR001753">
    <property type="entry name" value="Enoyl-CoA_hydra/iso"/>
</dbReference>
<gene>
    <name evidence="2" type="ORF">B1199_15600</name>
</gene>
<dbReference type="Pfam" id="PF00378">
    <property type="entry name" value="ECH_1"/>
    <property type="match status" value="1"/>
</dbReference>